<feature type="transmembrane region" description="Helical" evidence="1">
    <location>
        <begin position="38"/>
        <end position="58"/>
    </location>
</feature>
<dbReference type="InterPro" id="IPR004316">
    <property type="entry name" value="SWEET_rpt"/>
</dbReference>
<evidence type="ECO:0000313" key="2">
    <source>
        <dbReference type="EMBL" id="KKU75909.1"/>
    </source>
</evidence>
<name>A0A0G1T2C3_9BACT</name>
<sequence length="86" mass="9712">MENDKLTHVLGIVGTVIAVLMFVSLLEIARNNIFGNTNIVIQPIVTTVNCTVWSLYAHLKKERYVFWANFPGIILGLFTVITAFMR</sequence>
<evidence type="ECO:0000256" key="1">
    <source>
        <dbReference type="SAM" id="Phobius"/>
    </source>
</evidence>
<dbReference type="Proteomes" id="UP000034879">
    <property type="component" value="Unassembled WGS sequence"/>
</dbReference>
<feature type="transmembrane region" description="Helical" evidence="1">
    <location>
        <begin position="64"/>
        <end position="85"/>
    </location>
</feature>
<dbReference type="Pfam" id="PF03083">
    <property type="entry name" value="MtN3_slv"/>
    <property type="match status" value="1"/>
</dbReference>
<gene>
    <name evidence="2" type="ORF">UY01_C0001G0005</name>
</gene>
<keyword evidence="1" id="KW-0812">Transmembrane</keyword>
<reference evidence="2 3" key="1">
    <citation type="journal article" date="2015" name="Nature">
        <title>rRNA introns, odd ribosomes, and small enigmatic genomes across a large radiation of phyla.</title>
        <authorList>
            <person name="Brown C.T."/>
            <person name="Hug L.A."/>
            <person name="Thomas B.C."/>
            <person name="Sharon I."/>
            <person name="Castelle C.J."/>
            <person name="Singh A."/>
            <person name="Wilkins M.J."/>
            <person name="Williams K.H."/>
            <person name="Banfield J.F."/>
        </authorList>
    </citation>
    <scope>NUCLEOTIDE SEQUENCE [LARGE SCALE GENOMIC DNA]</scope>
</reference>
<dbReference type="GO" id="GO:0016020">
    <property type="term" value="C:membrane"/>
    <property type="evidence" value="ECO:0007669"/>
    <property type="project" value="InterPro"/>
</dbReference>
<organism evidence="2 3">
    <name type="scientific">Candidatus Nomurabacteria bacterium GW2011_GWB1_47_6</name>
    <dbReference type="NCBI Taxonomy" id="1618749"/>
    <lineage>
        <taxon>Bacteria</taxon>
        <taxon>Candidatus Nomuraibacteriota</taxon>
    </lineage>
</organism>
<keyword evidence="1" id="KW-0472">Membrane</keyword>
<accession>A0A0G1T2C3</accession>
<feature type="transmembrane region" description="Helical" evidence="1">
    <location>
        <begin position="6"/>
        <end position="26"/>
    </location>
</feature>
<evidence type="ECO:0000313" key="3">
    <source>
        <dbReference type="Proteomes" id="UP000034879"/>
    </source>
</evidence>
<dbReference type="AlphaFoldDB" id="A0A0G1T2C3"/>
<proteinExistence type="predicted"/>
<dbReference type="Gene3D" id="1.20.1280.290">
    <property type="match status" value="1"/>
</dbReference>
<protein>
    <submittedName>
        <fullName evidence="2">Small membrane protein</fullName>
    </submittedName>
</protein>
<keyword evidence="1" id="KW-1133">Transmembrane helix</keyword>
<dbReference type="EMBL" id="LCOJ01000001">
    <property type="protein sequence ID" value="KKU75909.1"/>
    <property type="molecule type" value="Genomic_DNA"/>
</dbReference>
<comment type="caution">
    <text evidence="2">The sequence shown here is derived from an EMBL/GenBank/DDBJ whole genome shotgun (WGS) entry which is preliminary data.</text>
</comment>